<organism evidence="1 2">
    <name type="scientific">Salinibacter ruber</name>
    <dbReference type="NCBI Taxonomy" id="146919"/>
    <lineage>
        <taxon>Bacteria</taxon>
        <taxon>Pseudomonadati</taxon>
        <taxon>Rhodothermota</taxon>
        <taxon>Rhodothermia</taxon>
        <taxon>Rhodothermales</taxon>
        <taxon>Salinibacteraceae</taxon>
        <taxon>Salinibacter</taxon>
    </lineage>
</organism>
<evidence type="ECO:0000313" key="1">
    <source>
        <dbReference type="EMBL" id="MCS3864663.1"/>
    </source>
</evidence>
<dbReference type="AlphaFoldDB" id="A0A9X2R7W9"/>
<comment type="caution">
    <text evidence="1">The sequence shown here is derived from an EMBL/GenBank/DDBJ whole genome shotgun (WGS) entry which is preliminary data.</text>
</comment>
<protein>
    <submittedName>
        <fullName evidence="1">Uncharacterized protein</fullName>
    </submittedName>
</protein>
<proteinExistence type="predicted"/>
<accession>A0A9X2R7W9</accession>
<dbReference type="EMBL" id="JANTYZ010000002">
    <property type="protein sequence ID" value="MCS3864663.1"/>
    <property type="molecule type" value="Genomic_DNA"/>
</dbReference>
<dbReference type="Proteomes" id="UP001155034">
    <property type="component" value="Unassembled WGS sequence"/>
</dbReference>
<gene>
    <name evidence="1" type="ORF">GGP82_001209</name>
</gene>
<evidence type="ECO:0000313" key="2">
    <source>
        <dbReference type="Proteomes" id="UP001155034"/>
    </source>
</evidence>
<name>A0A9X2R7W9_9BACT</name>
<reference evidence="1" key="1">
    <citation type="submission" date="2022-08" db="EMBL/GenBank/DDBJ databases">
        <title>Genomic Encyclopedia of Type Strains, Phase V (KMG-V): Genome sequencing to study the core and pangenomes of soil and plant-associated prokaryotes.</title>
        <authorList>
            <person name="Whitman W."/>
        </authorList>
    </citation>
    <scope>NUCLEOTIDE SEQUENCE</scope>
    <source>
        <strain evidence="1">SP2016B</strain>
    </source>
</reference>
<sequence length="83" mass="9138">MPSSRAERFALCPTAQVLIPVKSQFDAVSGWTLATATHAIGGKLRGGKPHQTLFLIEFNRKKHETLAGGERRDRRVRVSPGAR</sequence>